<comment type="caution">
    <text evidence="4">The sequence shown here is derived from an EMBL/GenBank/DDBJ whole genome shotgun (WGS) entry which is preliminary data.</text>
</comment>
<evidence type="ECO:0000256" key="2">
    <source>
        <dbReference type="SAM" id="MobiDB-lite"/>
    </source>
</evidence>
<protein>
    <recommendedName>
        <fullName evidence="3">Xylanolytic transcriptional activator regulatory domain-containing protein</fullName>
    </recommendedName>
</protein>
<feature type="region of interest" description="Disordered" evidence="2">
    <location>
        <begin position="46"/>
        <end position="134"/>
    </location>
</feature>
<dbReference type="EMBL" id="CAIJEN010000001">
    <property type="protein sequence ID" value="CAD0082595.1"/>
    <property type="molecule type" value="Genomic_DNA"/>
</dbReference>
<dbReference type="AlphaFoldDB" id="A0A9N8P5R7"/>
<feature type="domain" description="Xylanolytic transcriptional activator regulatory" evidence="3">
    <location>
        <begin position="368"/>
        <end position="451"/>
    </location>
</feature>
<dbReference type="GO" id="GO:0000981">
    <property type="term" value="F:DNA-binding transcription factor activity, RNA polymerase II-specific"/>
    <property type="evidence" value="ECO:0007669"/>
    <property type="project" value="TreeGrafter"/>
</dbReference>
<feature type="compositionally biased region" description="Polar residues" evidence="2">
    <location>
        <begin position="89"/>
        <end position="134"/>
    </location>
</feature>
<dbReference type="Proteomes" id="UP000716446">
    <property type="component" value="Unassembled WGS sequence"/>
</dbReference>
<evidence type="ECO:0000259" key="3">
    <source>
        <dbReference type="SMART" id="SM00906"/>
    </source>
</evidence>
<dbReference type="PANTHER" id="PTHR31644:SF1">
    <property type="entry name" value="ZN(II)2CYS6 TRANSCRIPTION FACTOR (EUROFUNG)"/>
    <property type="match status" value="1"/>
</dbReference>
<dbReference type="SMART" id="SM00906">
    <property type="entry name" value="Fungal_trans"/>
    <property type="match status" value="1"/>
</dbReference>
<feature type="compositionally biased region" description="Low complexity" evidence="2">
    <location>
        <begin position="63"/>
        <end position="77"/>
    </location>
</feature>
<feature type="compositionally biased region" description="Polar residues" evidence="2">
    <location>
        <begin position="174"/>
        <end position="191"/>
    </location>
</feature>
<dbReference type="GO" id="GO:0003677">
    <property type="term" value="F:DNA binding"/>
    <property type="evidence" value="ECO:0007669"/>
    <property type="project" value="InterPro"/>
</dbReference>
<gene>
    <name evidence="4" type="ORF">AWRI4619_LOCUS1162</name>
</gene>
<accession>A0A9N8P5R7</accession>
<dbReference type="Pfam" id="PF04082">
    <property type="entry name" value="Fungal_trans"/>
    <property type="match status" value="1"/>
</dbReference>
<dbReference type="CDD" id="cd12148">
    <property type="entry name" value="fungal_TF_MHR"/>
    <property type="match status" value="1"/>
</dbReference>
<name>A0A9N8P5R7_9PEZI</name>
<dbReference type="GO" id="GO:0008270">
    <property type="term" value="F:zinc ion binding"/>
    <property type="evidence" value="ECO:0007669"/>
    <property type="project" value="InterPro"/>
</dbReference>
<feature type="non-terminal residue" evidence="4">
    <location>
        <position position="1"/>
    </location>
</feature>
<organism evidence="4 5">
    <name type="scientific">Aureobasidium vineae</name>
    <dbReference type="NCBI Taxonomy" id="2773715"/>
    <lineage>
        <taxon>Eukaryota</taxon>
        <taxon>Fungi</taxon>
        <taxon>Dikarya</taxon>
        <taxon>Ascomycota</taxon>
        <taxon>Pezizomycotina</taxon>
        <taxon>Dothideomycetes</taxon>
        <taxon>Dothideomycetidae</taxon>
        <taxon>Dothideales</taxon>
        <taxon>Saccotheciaceae</taxon>
        <taxon>Aureobasidium</taxon>
    </lineage>
</organism>
<keyword evidence="1" id="KW-0539">Nucleus</keyword>
<feature type="region of interest" description="Disordered" evidence="2">
    <location>
        <begin position="166"/>
        <end position="191"/>
    </location>
</feature>
<dbReference type="GO" id="GO:0006351">
    <property type="term" value="P:DNA-templated transcription"/>
    <property type="evidence" value="ECO:0007669"/>
    <property type="project" value="InterPro"/>
</dbReference>
<dbReference type="InterPro" id="IPR007219">
    <property type="entry name" value="XnlR_reg_dom"/>
</dbReference>
<evidence type="ECO:0000256" key="1">
    <source>
        <dbReference type="ARBA" id="ARBA00023242"/>
    </source>
</evidence>
<dbReference type="GO" id="GO:0005634">
    <property type="term" value="C:nucleus"/>
    <property type="evidence" value="ECO:0007669"/>
    <property type="project" value="TreeGrafter"/>
</dbReference>
<dbReference type="InterPro" id="IPR052780">
    <property type="entry name" value="AAA_Catabolism_Regulators"/>
</dbReference>
<feature type="non-terminal residue" evidence="4">
    <location>
        <position position="612"/>
    </location>
</feature>
<keyword evidence="5" id="KW-1185">Reference proteome</keyword>
<reference evidence="4" key="1">
    <citation type="submission" date="2020-06" db="EMBL/GenBank/DDBJ databases">
        <authorList>
            <person name="Onetto C."/>
        </authorList>
    </citation>
    <scope>NUCLEOTIDE SEQUENCE</scope>
</reference>
<evidence type="ECO:0000313" key="5">
    <source>
        <dbReference type="Proteomes" id="UP000716446"/>
    </source>
</evidence>
<dbReference type="PANTHER" id="PTHR31644">
    <property type="entry name" value="TRANSCRIPTIONAL ACTIVATOR ARO80-RELATED"/>
    <property type="match status" value="1"/>
</dbReference>
<evidence type="ECO:0000313" key="4">
    <source>
        <dbReference type="EMBL" id="CAD0082595.1"/>
    </source>
</evidence>
<sequence length="612" mass="68052">DRQSQANTRNGQAKPAWFAAQERVNAHYGEPQPPCLRCRKENKQCVIGSSNRGGRRVRRSTIASQQAPGQNQTQAQASGQFQIEPGLPTQKTPSNDEGQTISWNSSGIPSNPYSTSSQHNITGTTPLSGNTGVSNLDFATQRQLFDPQSLAMDIDPTLGTATVNEQRSHDHNNGESARSSSSDNIPFNELQNPSDALDILAQIASNDNNNSARQSTWQEKQPQPSLCTNSLYSNSWNTDGLDYHLVRSGALSSTKISQLIERYRQHYHPYFSIAPPSTLDTNNLSKTAKEEPHLLTAMLVIASKDLMEEPHIFTACSTHMQSLVSALVAGGPGGVEAVESLLLLAEWAPYTSRSRAGNVGRGEEDREAWMHVGTALRIGYYLGLDKYSFPVAADIKDPQWKRKRLVWTCCYISDRQISIRIGRAFWSRGPGPGLAIRKEDYPYQPQNPGDEDFPKLFQATLELTLLFSNVHDVLYSSPGNSLRNHLTGGYYIKIDFRSAYYGWNAVYGTMTCTFDRPSHLDNYVDKIIGSPNLKAMLLMSYDYLRLYTNAFAFHATIRRALPEGENGKPSFSRVFYNNVGAVGDARFIYEGLDAAKSLLTTMNNFVDAERYL</sequence>
<proteinExistence type="predicted"/>